<evidence type="ECO:0000256" key="1">
    <source>
        <dbReference type="ARBA" id="ARBA00004651"/>
    </source>
</evidence>
<evidence type="ECO:0000256" key="6">
    <source>
        <dbReference type="ARBA" id="ARBA00023136"/>
    </source>
</evidence>
<evidence type="ECO:0000256" key="7">
    <source>
        <dbReference type="RuleBase" id="RU363032"/>
    </source>
</evidence>
<dbReference type="GO" id="GO:0055085">
    <property type="term" value="P:transmembrane transport"/>
    <property type="evidence" value="ECO:0007669"/>
    <property type="project" value="InterPro"/>
</dbReference>
<sequence length="306" mass="33877">MGKYIFKRILISIPIIIGITIITFYLLNVVPGDPVVLMMKEHISPDVLERVKNEMHLNDPVYIRYFKFMGDLLHGNLGRSYKLNRNVTDLLLEAFPNTVVLSIAAIIIAWGIGIPAGIISAIKQYSFIDNFFMGFTLLGVSMPIFWSALIMQYIFGLKLNLLPISGFSGPQYVILPAIVLGWSSAASIARLTRSSLLEVIRTDYIRTARAKGLKERQVVFYHALKNAMLPVVTVMAIQVAGLLSGAVITESVFGIPGIGRVCVNAIQNRDMPLLQGSVIFTVGLVIIGNLVADIAYSYLDPRIRYD</sequence>
<evidence type="ECO:0000256" key="5">
    <source>
        <dbReference type="ARBA" id="ARBA00022989"/>
    </source>
</evidence>
<evidence type="ECO:0000256" key="4">
    <source>
        <dbReference type="ARBA" id="ARBA00022692"/>
    </source>
</evidence>
<dbReference type="InterPro" id="IPR035906">
    <property type="entry name" value="MetI-like_sf"/>
</dbReference>
<dbReference type="RefSeq" id="WP_059032812.1">
    <property type="nucleotide sequence ID" value="NZ_BSDN01000011.1"/>
</dbReference>
<feature type="transmembrane region" description="Helical" evidence="7">
    <location>
        <begin position="278"/>
        <end position="299"/>
    </location>
</feature>
<feature type="transmembrane region" description="Helical" evidence="7">
    <location>
        <begin position="9"/>
        <end position="30"/>
    </location>
</feature>
<dbReference type="AlphaFoldDB" id="A0A0U9HHP2"/>
<feature type="transmembrane region" description="Helical" evidence="7">
    <location>
        <begin position="174"/>
        <end position="192"/>
    </location>
</feature>
<keyword evidence="6 7" id="KW-0472">Membrane</keyword>
<evidence type="ECO:0000256" key="3">
    <source>
        <dbReference type="ARBA" id="ARBA00022475"/>
    </source>
</evidence>
<comment type="subcellular location">
    <subcellularLocation>
        <location evidence="1 7">Cell membrane</location>
        <topology evidence="1 7">Multi-pass membrane protein</topology>
    </subcellularLocation>
</comment>
<feature type="transmembrane region" description="Helical" evidence="7">
    <location>
        <begin position="131"/>
        <end position="154"/>
    </location>
</feature>
<keyword evidence="2 7" id="KW-0813">Transport</keyword>
<feature type="transmembrane region" description="Helical" evidence="7">
    <location>
        <begin position="227"/>
        <end position="248"/>
    </location>
</feature>
<keyword evidence="4 7" id="KW-0812">Transmembrane</keyword>
<dbReference type="CDD" id="cd06261">
    <property type="entry name" value="TM_PBP2"/>
    <property type="match status" value="1"/>
</dbReference>
<evidence type="ECO:0000313" key="10">
    <source>
        <dbReference type="Proteomes" id="UP000062160"/>
    </source>
</evidence>
<protein>
    <submittedName>
        <fullName evidence="9">Peptide/nickel transport system permease protein</fullName>
    </submittedName>
</protein>
<feature type="domain" description="ABC transmembrane type-1" evidence="8">
    <location>
        <begin position="95"/>
        <end position="292"/>
    </location>
</feature>
<organism evidence="9">
    <name type="scientific">Tepidanaerobacter syntrophicus</name>
    <dbReference type="NCBI Taxonomy" id="224999"/>
    <lineage>
        <taxon>Bacteria</taxon>
        <taxon>Bacillati</taxon>
        <taxon>Bacillota</taxon>
        <taxon>Clostridia</taxon>
        <taxon>Thermosediminibacterales</taxon>
        <taxon>Tepidanaerobacteraceae</taxon>
        <taxon>Tepidanaerobacter</taxon>
    </lineage>
</organism>
<dbReference type="Pfam" id="PF00528">
    <property type="entry name" value="BPD_transp_1"/>
    <property type="match status" value="1"/>
</dbReference>
<proteinExistence type="inferred from homology"/>
<keyword evidence="3" id="KW-1003">Cell membrane</keyword>
<dbReference type="STRING" id="224999.GCA_001485475_01445"/>
<gene>
    <name evidence="9" type="ORF">TSYNT_7453</name>
</gene>
<dbReference type="OrthoDB" id="9773221at2"/>
<comment type="similarity">
    <text evidence="7">Belongs to the binding-protein-dependent transport system permease family.</text>
</comment>
<name>A0A0U9HHP2_9FIRM</name>
<dbReference type="InterPro" id="IPR045621">
    <property type="entry name" value="BPD_transp_1_N"/>
</dbReference>
<dbReference type="PROSITE" id="PS50928">
    <property type="entry name" value="ABC_TM1"/>
    <property type="match status" value="1"/>
</dbReference>
<evidence type="ECO:0000256" key="2">
    <source>
        <dbReference type="ARBA" id="ARBA00022448"/>
    </source>
</evidence>
<evidence type="ECO:0000313" key="9">
    <source>
        <dbReference type="EMBL" id="GAQ25428.1"/>
    </source>
</evidence>
<dbReference type="Proteomes" id="UP000062160">
    <property type="component" value="Unassembled WGS sequence"/>
</dbReference>
<keyword evidence="5 7" id="KW-1133">Transmembrane helix</keyword>
<feature type="transmembrane region" description="Helical" evidence="7">
    <location>
        <begin position="99"/>
        <end position="119"/>
    </location>
</feature>
<dbReference type="InterPro" id="IPR000515">
    <property type="entry name" value="MetI-like"/>
</dbReference>
<accession>A0A0U9HHP2</accession>
<keyword evidence="10" id="KW-1185">Reference proteome</keyword>
<dbReference type="PANTHER" id="PTHR43163:SF6">
    <property type="entry name" value="DIPEPTIDE TRANSPORT SYSTEM PERMEASE PROTEIN DPPB-RELATED"/>
    <property type="match status" value="1"/>
</dbReference>
<dbReference type="SUPFAM" id="SSF161098">
    <property type="entry name" value="MetI-like"/>
    <property type="match status" value="1"/>
</dbReference>
<reference evidence="9" key="1">
    <citation type="journal article" date="2016" name="Genome Announc.">
        <title>Draft Genome Sequence of the Syntrophic Lactate-Degrading Bacterium Tepidanaerobacter syntrophicus JLT.</title>
        <authorList>
            <person name="Matsuura N."/>
            <person name="Ohashi A."/>
            <person name="Tourlousse D.M."/>
            <person name="Sekiguchi Y."/>
        </authorList>
    </citation>
    <scope>NUCLEOTIDE SEQUENCE [LARGE SCALE GENOMIC DNA]</scope>
    <source>
        <strain evidence="9">JL</strain>
    </source>
</reference>
<dbReference type="PANTHER" id="PTHR43163">
    <property type="entry name" value="DIPEPTIDE TRANSPORT SYSTEM PERMEASE PROTEIN DPPB-RELATED"/>
    <property type="match status" value="1"/>
</dbReference>
<dbReference type="Gene3D" id="1.10.3720.10">
    <property type="entry name" value="MetI-like"/>
    <property type="match status" value="1"/>
</dbReference>
<dbReference type="EMBL" id="DF977001">
    <property type="protein sequence ID" value="GAQ25428.1"/>
    <property type="molecule type" value="Genomic_DNA"/>
</dbReference>
<dbReference type="GO" id="GO:0005886">
    <property type="term" value="C:plasma membrane"/>
    <property type="evidence" value="ECO:0007669"/>
    <property type="project" value="UniProtKB-SubCell"/>
</dbReference>
<evidence type="ECO:0000259" key="8">
    <source>
        <dbReference type="PROSITE" id="PS50928"/>
    </source>
</evidence>
<dbReference type="Pfam" id="PF19300">
    <property type="entry name" value="BPD_transp_1_N"/>
    <property type="match status" value="1"/>
</dbReference>